<feature type="region of interest" description="Disordered" evidence="1">
    <location>
        <begin position="81"/>
        <end position="105"/>
    </location>
</feature>
<dbReference type="OrthoDB" id="10432896at2759"/>
<feature type="region of interest" description="Disordered" evidence="1">
    <location>
        <begin position="1"/>
        <end position="34"/>
    </location>
</feature>
<proteinExistence type="predicted"/>
<evidence type="ECO:0000313" key="3">
    <source>
        <dbReference type="Proteomes" id="UP000007800"/>
    </source>
</evidence>
<sequence length="105" mass="11332">MNTCKIRLPQVPKNDADVPAHSSQSESTTEIDNSALELPEDIYISMLALGREARQRSGHITHKYRDILLIPRGASFNYPRIESGASTASTCGGTTDSQESPSGSP</sequence>
<dbReference type="AlphaFoldDB" id="C5KK68"/>
<dbReference type="GeneID" id="9061864"/>
<organism evidence="3">
    <name type="scientific">Perkinsus marinus (strain ATCC 50983 / TXsc)</name>
    <dbReference type="NCBI Taxonomy" id="423536"/>
    <lineage>
        <taxon>Eukaryota</taxon>
        <taxon>Sar</taxon>
        <taxon>Alveolata</taxon>
        <taxon>Perkinsozoa</taxon>
        <taxon>Perkinsea</taxon>
        <taxon>Perkinsida</taxon>
        <taxon>Perkinsidae</taxon>
        <taxon>Perkinsus</taxon>
    </lineage>
</organism>
<protein>
    <submittedName>
        <fullName evidence="2">Uncharacterized protein</fullName>
    </submittedName>
</protein>
<dbReference type="OMA" id="YPRIESK"/>
<dbReference type="EMBL" id="GG673688">
    <property type="protein sequence ID" value="EER14980.1"/>
    <property type="molecule type" value="Genomic_DNA"/>
</dbReference>
<feature type="compositionally biased region" description="Polar residues" evidence="1">
    <location>
        <begin position="21"/>
        <end position="32"/>
    </location>
</feature>
<dbReference type="InParanoid" id="C5KK68"/>
<name>C5KK68_PERM5</name>
<dbReference type="Proteomes" id="UP000007800">
    <property type="component" value="Unassembled WGS sequence"/>
</dbReference>
<keyword evidence="3" id="KW-1185">Reference proteome</keyword>
<accession>C5KK68</accession>
<feature type="compositionally biased region" description="Low complexity" evidence="1">
    <location>
        <begin position="83"/>
        <end position="97"/>
    </location>
</feature>
<gene>
    <name evidence="2" type="ORF">Pmar_PMAR023303</name>
</gene>
<evidence type="ECO:0000313" key="2">
    <source>
        <dbReference type="EMBL" id="EER14980.1"/>
    </source>
</evidence>
<evidence type="ECO:0000256" key="1">
    <source>
        <dbReference type="SAM" id="MobiDB-lite"/>
    </source>
</evidence>
<dbReference type="RefSeq" id="XP_002783184.1">
    <property type="nucleotide sequence ID" value="XM_002783138.1"/>
</dbReference>
<reference evidence="2 3" key="1">
    <citation type="submission" date="2008-07" db="EMBL/GenBank/DDBJ databases">
        <authorList>
            <person name="El-Sayed N."/>
            <person name="Caler E."/>
            <person name="Inman J."/>
            <person name="Amedeo P."/>
            <person name="Hass B."/>
            <person name="Wortman J."/>
        </authorList>
    </citation>
    <scope>NUCLEOTIDE SEQUENCE [LARGE SCALE GENOMIC DNA]</scope>
    <source>
        <strain evidence="3">ATCC 50983 / TXsc</strain>
    </source>
</reference>